<protein>
    <submittedName>
        <fullName evidence="1">Uncharacterized protein</fullName>
    </submittedName>
</protein>
<dbReference type="EMBL" id="UINC01178367">
    <property type="protein sequence ID" value="SVD86482.1"/>
    <property type="molecule type" value="Genomic_DNA"/>
</dbReference>
<evidence type="ECO:0000313" key="1">
    <source>
        <dbReference type="EMBL" id="SVD86482.1"/>
    </source>
</evidence>
<proteinExistence type="predicted"/>
<sequence>MLPLLLFNVVSSLVMDKAQDLAKEHVEDMINNLIPDDAKAELDELIKSDPAHQFENAKDALQGAVEGKLPIIDKDGILKPVELNFKVTFDPTTMDIDIQKQ</sequence>
<gene>
    <name evidence="1" type="ORF">METZ01_LOCUS439336</name>
</gene>
<reference evidence="1" key="1">
    <citation type="submission" date="2018-05" db="EMBL/GenBank/DDBJ databases">
        <authorList>
            <person name="Lanie J.A."/>
            <person name="Ng W.-L."/>
            <person name="Kazmierczak K.M."/>
            <person name="Andrzejewski T.M."/>
            <person name="Davidsen T.M."/>
            <person name="Wayne K.J."/>
            <person name="Tettelin H."/>
            <person name="Glass J.I."/>
            <person name="Rusch D."/>
            <person name="Podicherti R."/>
            <person name="Tsui H.-C.T."/>
            <person name="Winkler M.E."/>
        </authorList>
    </citation>
    <scope>NUCLEOTIDE SEQUENCE</scope>
</reference>
<organism evidence="1">
    <name type="scientific">marine metagenome</name>
    <dbReference type="NCBI Taxonomy" id="408172"/>
    <lineage>
        <taxon>unclassified sequences</taxon>
        <taxon>metagenomes</taxon>
        <taxon>ecological metagenomes</taxon>
    </lineage>
</organism>
<accession>A0A382YT95</accession>
<name>A0A382YT95_9ZZZZ</name>
<dbReference type="AlphaFoldDB" id="A0A382YT95"/>